<dbReference type="PANTHER" id="PTHR45661">
    <property type="entry name" value="SURFACE ANTIGEN"/>
    <property type="match status" value="1"/>
</dbReference>
<dbReference type="Proteomes" id="UP001165065">
    <property type="component" value="Unassembled WGS sequence"/>
</dbReference>
<dbReference type="InterPro" id="IPR026906">
    <property type="entry name" value="LRR_5"/>
</dbReference>
<name>A0A9W7FX27_9STRA</name>
<evidence type="ECO:0000313" key="1">
    <source>
        <dbReference type="EMBL" id="GMI20950.1"/>
    </source>
</evidence>
<accession>A0A9W7FX27</accession>
<keyword evidence="2" id="KW-1185">Reference proteome</keyword>
<proteinExistence type="predicted"/>
<protein>
    <recommendedName>
        <fullName evidence="3">Leucine rich repeat protein</fullName>
    </recommendedName>
</protein>
<dbReference type="PANTHER" id="PTHR45661:SF3">
    <property type="entry name" value="IG-LIKE DOMAIN-CONTAINING PROTEIN"/>
    <property type="match status" value="1"/>
</dbReference>
<dbReference type="OrthoDB" id="6363818at2759"/>
<reference evidence="2" key="1">
    <citation type="journal article" date="2023" name="Commun. Biol.">
        <title>Genome analysis of Parmales, the sister group of diatoms, reveals the evolutionary specialization of diatoms from phago-mixotrophs to photoautotrophs.</title>
        <authorList>
            <person name="Ban H."/>
            <person name="Sato S."/>
            <person name="Yoshikawa S."/>
            <person name="Yamada K."/>
            <person name="Nakamura Y."/>
            <person name="Ichinomiya M."/>
            <person name="Sato N."/>
            <person name="Blanc-Mathieu R."/>
            <person name="Endo H."/>
            <person name="Kuwata A."/>
            <person name="Ogata H."/>
        </authorList>
    </citation>
    <scope>NUCLEOTIDE SEQUENCE [LARGE SCALE GENOMIC DNA]</scope>
</reference>
<evidence type="ECO:0000313" key="2">
    <source>
        <dbReference type="Proteomes" id="UP001165065"/>
    </source>
</evidence>
<organism evidence="1 2">
    <name type="scientific">Triparma columacea</name>
    <dbReference type="NCBI Taxonomy" id="722753"/>
    <lineage>
        <taxon>Eukaryota</taxon>
        <taxon>Sar</taxon>
        <taxon>Stramenopiles</taxon>
        <taxon>Ochrophyta</taxon>
        <taxon>Bolidophyceae</taxon>
        <taxon>Parmales</taxon>
        <taxon>Triparmaceae</taxon>
        <taxon>Triparma</taxon>
    </lineage>
</organism>
<gene>
    <name evidence="1" type="ORF">TrCOL_g5772</name>
</gene>
<dbReference type="Gene3D" id="3.80.10.10">
    <property type="entry name" value="Ribonuclease Inhibitor"/>
    <property type="match status" value="1"/>
</dbReference>
<dbReference type="AlphaFoldDB" id="A0A9W7FX27"/>
<sequence length="419" mass="45792">MDFEENCDDQRPSVEYIGGEGRRHAGSNAKFIIISLGVEEVEEKAFYQCFNLRSCSFPNAISRISDSAFHSCPSLTAVDLTSTALSSIGSGVFQGCHSLSSIILPRTCERIGCRAFANCSSLRSIVLPSKIKTIETELFFGCARLEDVTFPSSLCTIERGAFSGSALRSLIVSNILYIGDFAFANSPRLVIVDLDVTIGVGRGSFYNCPSLKHLFVSTHSEGRIGLTSDTRTSVITGSSHIEDAMSIVTPISNNHPIAPPAAAATAATTTTTMMTSISPILSPSSTTTITFFLDKIPRGSLLSDFSHPNYQGCAFRVIPTRGTSWFFHPTFNHIALKKFYPSPSLRSRQGRKHSSLSDHLIPEFNDTCKSYWEVAVRYIEGKTSTDVARVVLGFLMDENGVRLFFETISSLYPSTEDNN</sequence>
<dbReference type="Pfam" id="PF13306">
    <property type="entry name" value="LRR_5"/>
    <property type="match status" value="1"/>
</dbReference>
<dbReference type="EMBL" id="BRYA01000524">
    <property type="protein sequence ID" value="GMI20950.1"/>
    <property type="molecule type" value="Genomic_DNA"/>
</dbReference>
<dbReference type="InterPro" id="IPR053139">
    <property type="entry name" value="Surface_bspA-like"/>
</dbReference>
<evidence type="ECO:0008006" key="3">
    <source>
        <dbReference type="Google" id="ProtNLM"/>
    </source>
</evidence>
<dbReference type="InterPro" id="IPR032675">
    <property type="entry name" value="LRR_dom_sf"/>
</dbReference>
<dbReference type="SUPFAM" id="SSF52058">
    <property type="entry name" value="L domain-like"/>
    <property type="match status" value="1"/>
</dbReference>
<comment type="caution">
    <text evidence="1">The sequence shown here is derived from an EMBL/GenBank/DDBJ whole genome shotgun (WGS) entry which is preliminary data.</text>
</comment>